<comment type="caution">
    <text evidence="2">The sequence shown here is derived from an EMBL/GenBank/DDBJ whole genome shotgun (WGS) entry which is preliminary data.</text>
</comment>
<protein>
    <recommendedName>
        <fullName evidence="1">PKD domain-containing protein</fullName>
    </recommendedName>
</protein>
<evidence type="ECO:0000313" key="2">
    <source>
        <dbReference type="EMBL" id="MDI9863507.1"/>
    </source>
</evidence>
<organism evidence="2 3">
    <name type="scientific">Flectobacillus longus</name>
    <dbReference type="NCBI Taxonomy" id="2984207"/>
    <lineage>
        <taxon>Bacteria</taxon>
        <taxon>Pseudomonadati</taxon>
        <taxon>Bacteroidota</taxon>
        <taxon>Cytophagia</taxon>
        <taxon>Cytophagales</taxon>
        <taxon>Flectobacillaceae</taxon>
        <taxon>Flectobacillus</taxon>
    </lineage>
</organism>
<keyword evidence="3" id="KW-1185">Reference proteome</keyword>
<sequence length="134" mass="15285">MKLTQNMTKHFLRTLFIFAVLPSLLILSCKKDDPIPSPKAEFTYEVQNNGFVRFNNQSVNNTKSIWNYGDGESDNLLEYDTDHIHRFTRNGTSQITLKVTKDNLQDVIVKSISVNTVNGTLLVYRSFPRGMVGI</sequence>
<evidence type="ECO:0000259" key="1">
    <source>
        <dbReference type="PROSITE" id="PS50093"/>
    </source>
</evidence>
<dbReference type="PROSITE" id="PS50093">
    <property type="entry name" value="PKD"/>
    <property type="match status" value="1"/>
</dbReference>
<reference evidence="2 3" key="1">
    <citation type="submission" date="2023-05" db="EMBL/GenBank/DDBJ databases">
        <title>Novel species of genus Flectobacillus isolated from stream in China.</title>
        <authorList>
            <person name="Lu H."/>
        </authorList>
    </citation>
    <scope>NUCLEOTIDE SEQUENCE [LARGE SCALE GENOMIC DNA]</scope>
    <source>
        <strain evidence="2 3">DC10W</strain>
    </source>
</reference>
<gene>
    <name evidence="2" type="ORF">QM480_04180</name>
</gene>
<dbReference type="Proteomes" id="UP001236569">
    <property type="component" value="Unassembled WGS sequence"/>
</dbReference>
<proteinExistence type="predicted"/>
<dbReference type="Gene3D" id="2.60.40.10">
    <property type="entry name" value="Immunoglobulins"/>
    <property type="match status" value="1"/>
</dbReference>
<accession>A0ABT6YIT0</accession>
<dbReference type="EMBL" id="JASHID010000002">
    <property type="protein sequence ID" value="MDI9863507.1"/>
    <property type="molecule type" value="Genomic_DNA"/>
</dbReference>
<dbReference type="RefSeq" id="WP_283368801.1">
    <property type="nucleotide sequence ID" value="NZ_JASHID010000002.1"/>
</dbReference>
<dbReference type="SUPFAM" id="SSF49299">
    <property type="entry name" value="PKD domain"/>
    <property type="match status" value="1"/>
</dbReference>
<dbReference type="InterPro" id="IPR013783">
    <property type="entry name" value="Ig-like_fold"/>
</dbReference>
<feature type="domain" description="PKD" evidence="1">
    <location>
        <begin position="66"/>
        <end position="100"/>
    </location>
</feature>
<dbReference type="InterPro" id="IPR000601">
    <property type="entry name" value="PKD_dom"/>
</dbReference>
<evidence type="ECO:0000313" key="3">
    <source>
        <dbReference type="Proteomes" id="UP001236569"/>
    </source>
</evidence>
<dbReference type="InterPro" id="IPR035986">
    <property type="entry name" value="PKD_dom_sf"/>
</dbReference>
<dbReference type="PROSITE" id="PS51257">
    <property type="entry name" value="PROKAR_LIPOPROTEIN"/>
    <property type="match status" value="1"/>
</dbReference>
<name>A0ABT6YIT0_9BACT</name>